<gene>
    <name evidence="1" type="ORF">WR25_19689</name>
</gene>
<keyword evidence="2" id="KW-1185">Reference proteome</keyword>
<protein>
    <submittedName>
        <fullName evidence="1">Uncharacterized protein</fullName>
    </submittedName>
</protein>
<sequence>MLHNRGNYRYENGPEEGCDLGAVGVQERHQAIQLPSSDFGISARAAVVTVTGTPFVSGSLVSRVKNPFAEGRIASNHDTC</sequence>
<accession>A0A2A2JVX1</accession>
<dbReference type="AlphaFoldDB" id="A0A2A2JVX1"/>
<evidence type="ECO:0000313" key="1">
    <source>
        <dbReference type="EMBL" id="PAV65732.1"/>
    </source>
</evidence>
<dbReference type="EMBL" id="LIAE01010198">
    <property type="protein sequence ID" value="PAV65732.1"/>
    <property type="molecule type" value="Genomic_DNA"/>
</dbReference>
<proteinExistence type="predicted"/>
<comment type="caution">
    <text evidence="1">The sequence shown here is derived from an EMBL/GenBank/DDBJ whole genome shotgun (WGS) entry which is preliminary data.</text>
</comment>
<organism evidence="1 2">
    <name type="scientific">Diploscapter pachys</name>
    <dbReference type="NCBI Taxonomy" id="2018661"/>
    <lineage>
        <taxon>Eukaryota</taxon>
        <taxon>Metazoa</taxon>
        <taxon>Ecdysozoa</taxon>
        <taxon>Nematoda</taxon>
        <taxon>Chromadorea</taxon>
        <taxon>Rhabditida</taxon>
        <taxon>Rhabditina</taxon>
        <taxon>Rhabditomorpha</taxon>
        <taxon>Rhabditoidea</taxon>
        <taxon>Rhabditidae</taxon>
        <taxon>Diploscapter</taxon>
    </lineage>
</organism>
<evidence type="ECO:0000313" key="2">
    <source>
        <dbReference type="Proteomes" id="UP000218231"/>
    </source>
</evidence>
<reference evidence="1 2" key="1">
    <citation type="journal article" date="2017" name="Curr. Biol.">
        <title>Genome architecture and evolution of a unichromosomal asexual nematode.</title>
        <authorList>
            <person name="Fradin H."/>
            <person name="Zegar C."/>
            <person name="Gutwein M."/>
            <person name="Lucas J."/>
            <person name="Kovtun M."/>
            <person name="Corcoran D."/>
            <person name="Baugh L.R."/>
            <person name="Kiontke K."/>
            <person name="Gunsalus K."/>
            <person name="Fitch D.H."/>
            <person name="Piano F."/>
        </authorList>
    </citation>
    <scope>NUCLEOTIDE SEQUENCE [LARGE SCALE GENOMIC DNA]</scope>
    <source>
        <strain evidence="1">PF1309</strain>
    </source>
</reference>
<dbReference type="Proteomes" id="UP000218231">
    <property type="component" value="Unassembled WGS sequence"/>
</dbReference>
<name>A0A2A2JVX1_9BILA</name>